<proteinExistence type="predicted"/>
<dbReference type="Gene3D" id="2.60.120.200">
    <property type="match status" value="1"/>
</dbReference>
<keyword evidence="3" id="KW-0378">Hydrolase</keyword>
<protein>
    <submittedName>
        <fullName evidence="3">Glycoside hydrolase family 16 protein</fullName>
    </submittedName>
</protein>
<name>A0ABS7FMD1_9ACTN</name>
<dbReference type="InterPro" id="IPR013320">
    <property type="entry name" value="ConA-like_dom_sf"/>
</dbReference>
<feature type="signal peptide" evidence="1">
    <location>
        <begin position="1"/>
        <end position="27"/>
    </location>
</feature>
<dbReference type="EMBL" id="JAIBOA010000002">
    <property type="protein sequence ID" value="MBW8481534.1"/>
    <property type="molecule type" value="Genomic_DNA"/>
</dbReference>
<feature type="chain" id="PRO_5045718670" evidence="1">
    <location>
        <begin position="28"/>
        <end position="266"/>
    </location>
</feature>
<evidence type="ECO:0000259" key="2">
    <source>
        <dbReference type="PROSITE" id="PS51762"/>
    </source>
</evidence>
<comment type="caution">
    <text evidence="3">The sequence shown here is derived from an EMBL/GenBank/DDBJ whole genome shotgun (WGS) entry which is preliminary data.</text>
</comment>
<reference evidence="3 4" key="1">
    <citation type="submission" date="2021-07" db="EMBL/GenBank/DDBJ databases">
        <title>Actinomadura sp. PM05-2 isolated from lichen.</title>
        <authorList>
            <person name="Somphong A."/>
            <person name="Phongsopitanun W."/>
            <person name="Tanasupawat S."/>
            <person name="Peongsungnone V."/>
        </authorList>
    </citation>
    <scope>NUCLEOTIDE SEQUENCE [LARGE SCALE GENOMIC DNA]</scope>
    <source>
        <strain evidence="3 4">PM05-2</strain>
    </source>
</reference>
<dbReference type="SUPFAM" id="SSF49899">
    <property type="entry name" value="Concanavalin A-like lectins/glucanases"/>
    <property type="match status" value="1"/>
</dbReference>
<dbReference type="InterPro" id="IPR000757">
    <property type="entry name" value="Beta-glucanase-like"/>
</dbReference>
<dbReference type="RefSeq" id="WP_220163324.1">
    <property type="nucleotide sequence ID" value="NZ_JAIBOA010000002.1"/>
</dbReference>
<keyword evidence="1" id="KW-0732">Signal</keyword>
<dbReference type="PROSITE" id="PS51762">
    <property type="entry name" value="GH16_2"/>
    <property type="match status" value="1"/>
</dbReference>
<dbReference type="GO" id="GO:0016787">
    <property type="term" value="F:hydrolase activity"/>
    <property type="evidence" value="ECO:0007669"/>
    <property type="project" value="UniProtKB-KW"/>
</dbReference>
<accession>A0ABS7FMD1</accession>
<organism evidence="3 4">
    <name type="scientific">Actinomadura parmotrematis</name>
    <dbReference type="NCBI Taxonomy" id="2864039"/>
    <lineage>
        <taxon>Bacteria</taxon>
        <taxon>Bacillati</taxon>
        <taxon>Actinomycetota</taxon>
        <taxon>Actinomycetes</taxon>
        <taxon>Streptosporangiales</taxon>
        <taxon>Thermomonosporaceae</taxon>
        <taxon>Actinomadura</taxon>
    </lineage>
</organism>
<sequence>MWPSGAARAGAAALVLVSAAACGTAAASPAPPLPDWPVPTLYPKSAPPASPWGRPAVSDDFDGDRVDPAKWVVYDSPDAAVNPRTAAATTVTGGALKLTGGLYGGRDLSGGIASRLHLTHGRWEVRMRADRGVGYSAVALLWPKVFGAPEAAEINFAEMIDPSRRSTGLFVHHGPEGTQLQRSVDGDFTRWHVFALDWLPHRLTFWKDGRRVWDYRGPLTPERSRMGLALQNDQVCDRGPGFCRTRATPRWVSMYVDWARIYRAPH</sequence>
<evidence type="ECO:0000313" key="4">
    <source>
        <dbReference type="Proteomes" id="UP000774570"/>
    </source>
</evidence>
<evidence type="ECO:0000313" key="3">
    <source>
        <dbReference type="EMBL" id="MBW8481534.1"/>
    </source>
</evidence>
<feature type="domain" description="GH16" evidence="2">
    <location>
        <begin position="34"/>
        <end position="266"/>
    </location>
</feature>
<dbReference type="Pfam" id="PF00722">
    <property type="entry name" value="Glyco_hydro_16"/>
    <property type="match status" value="1"/>
</dbReference>
<dbReference type="Proteomes" id="UP000774570">
    <property type="component" value="Unassembled WGS sequence"/>
</dbReference>
<keyword evidence="4" id="KW-1185">Reference proteome</keyword>
<gene>
    <name evidence="3" type="ORF">K1Y72_04060</name>
</gene>
<dbReference type="CDD" id="cd00413">
    <property type="entry name" value="Glyco_hydrolase_16"/>
    <property type="match status" value="1"/>
</dbReference>
<evidence type="ECO:0000256" key="1">
    <source>
        <dbReference type="SAM" id="SignalP"/>
    </source>
</evidence>